<feature type="region of interest" description="Disordered" evidence="1">
    <location>
        <begin position="1"/>
        <end position="55"/>
    </location>
</feature>
<name>A0ABQ0RKQ8_GLUNI</name>
<feature type="transmembrane region" description="Helical" evidence="2">
    <location>
        <begin position="74"/>
        <end position="93"/>
    </location>
</feature>
<keyword evidence="2" id="KW-0812">Transmembrane</keyword>
<proteinExistence type="predicted"/>
<protein>
    <recommendedName>
        <fullName evidence="5">DUF4190 domain-containing protein</fullName>
    </recommendedName>
</protein>
<evidence type="ECO:0000256" key="1">
    <source>
        <dbReference type="SAM" id="MobiDB-lite"/>
    </source>
</evidence>
<comment type="caution">
    <text evidence="3">The sequence shown here is derived from an EMBL/GenBank/DDBJ whole genome shotgun (WGS) entry which is preliminary data.</text>
</comment>
<sequence length="147" mass="16033">MTSPSEEPRNPYSSGQQGQNQQYQQPGYYELNGVPQQPYYNQQAHGQPGPYPPGNFGYPPAAHFEGAQLAQTSMILGILSLFVAGVILGPIAISKANKAEREFNTAATVGKVTGWIGTIFGILWVAYFAFMFLGLLAFSMEPSFSEF</sequence>
<reference evidence="3 4" key="1">
    <citation type="submission" date="2019-06" db="EMBL/GenBank/DDBJ databases">
        <title>Whole genome shotgun sequence of Glutamicibacter nicotianae NBRC 14234.</title>
        <authorList>
            <person name="Hosoyama A."/>
            <person name="Uohara A."/>
            <person name="Ohji S."/>
            <person name="Ichikawa N."/>
        </authorList>
    </citation>
    <scope>NUCLEOTIDE SEQUENCE [LARGE SCALE GENOMIC DNA]</scope>
    <source>
        <strain evidence="3 4">NBRC 14234</strain>
    </source>
</reference>
<dbReference type="Proteomes" id="UP000316242">
    <property type="component" value="Unassembled WGS sequence"/>
</dbReference>
<feature type="transmembrane region" description="Helical" evidence="2">
    <location>
        <begin position="114"/>
        <end position="138"/>
    </location>
</feature>
<keyword evidence="4" id="KW-1185">Reference proteome</keyword>
<dbReference type="EMBL" id="BJNE01000005">
    <property type="protein sequence ID" value="GEC12402.1"/>
    <property type="molecule type" value="Genomic_DNA"/>
</dbReference>
<feature type="compositionally biased region" description="Low complexity" evidence="1">
    <location>
        <begin position="10"/>
        <end position="29"/>
    </location>
</feature>
<evidence type="ECO:0008006" key="5">
    <source>
        <dbReference type="Google" id="ProtNLM"/>
    </source>
</evidence>
<dbReference type="RefSeq" id="WP_141357255.1">
    <property type="nucleotide sequence ID" value="NZ_BAAAWM010000001.1"/>
</dbReference>
<gene>
    <name evidence="3" type="ORF">ANI01nite_16050</name>
</gene>
<keyword evidence="2" id="KW-1133">Transmembrane helix</keyword>
<accession>A0ABQ0RKQ8</accession>
<feature type="compositionally biased region" description="Polar residues" evidence="1">
    <location>
        <begin position="34"/>
        <end position="45"/>
    </location>
</feature>
<organism evidence="3 4">
    <name type="scientific">Glutamicibacter nicotianae</name>
    <name type="common">Arthrobacter nicotianae</name>
    <dbReference type="NCBI Taxonomy" id="37929"/>
    <lineage>
        <taxon>Bacteria</taxon>
        <taxon>Bacillati</taxon>
        <taxon>Actinomycetota</taxon>
        <taxon>Actinomycetes</taxon>
        <taxon>Micrococcales</taxon>
        <taxon>Micrococcaceae</taxon>
        <taxon>Glutamicibacter</taxon>
    </lineage>
</organism>
<evidence type="ECO:0000256" key="2">
    <source>
        <dbReference type="SAM" id="Phobius"/>
    </source>
</evidence>
<evidence type="ECO:0000313" key="4">
    <source>
        <dbReference type="Proteomes" id="UP000316242"/>
    </source>
</evidence>
<keyword evidence="2" id="KW-0472">Membrane</keyword>
<evidence type="ECO:0000313" key="3">
    <source>
        <dbReference type="EMBL" id="GEC12402.1"/>
    </source>
</evidence>